<evidence type="ECO:0000313" key="2">
    <source>
        <dbReference type="Proteomes" id="UP000221165"/>
    </source>
</evidence>
<comment type="caution">
    <text evidence="1">The sequence shown here is derived from an EMBL/GenBank/DDBJ whole genome shotgun (WGS) entry which is preliminary data.</text>
</comment>
<feature type="non-terminal residue" evidence="1">
    <location>
        <position position="1"/>
    </location>
</feature>
<dbReference type="VEuPathDB" id="ToxoDB:CSUI_007495"/>
<organism evidence="1 2">
    <name type="scientific">Cystoisospora suis</name>
    <dbReference type="NCBI Taxonomy" id="483139"/>
    <lineage>
        <taxon>Eukaryota</taxon>
        <taxon>Sar</taxon>
        <taxon>Alveolata</taxon>
        <taxon>Apicomplexa</taxon>
        <taxon>Conoidasida</taxon>
        <taxon>Coccidia</taxon>
        <taxon>Eucoccidiorida</taxon>
        <taxon>Eimeriorina</taxon>
        <taxon>Sarcocystidae</taxon>
        <taxon>Cystoisospora</taxon>
    </lineage>
</organism>
<dbReference type="AlphaFoldDB" id="A0A2C6KQ89"/>
<accession>A0A2C6KQ89</accession>
<dbReference type="Proteomes" id="UP000221165">
    <property type="component" value="Unassembled WGS sequence"/>
</dbReference>
<name>A0A2C6KQ89_9APIC</name>
<dbReference type="RefSeq" id="XP_067920381.1">
    <property type="nucleotide sequence ID" value="XM_068067640.1"/>
</dbReference>
<dbReference type="EMBL" id="MIGC01003959">
    <property type="protein sequence ID" value="PHJ18675.1"/>
    <property type="molecule type" value="Genomic_DNA"/>
</dbReference>
<evidence type="ECO:0000313" key="1">
    <source>
        <dbReference type="EMBL" id="PHJ18675.1"/>
    </source>
</evidence>
<gene>
    <name evidence="1" type="ORF">CSUI_007495</name>
</gene>
<keyword evidence="2" id="KW-1185">Reference proteome</keyword>
<sequence length="82" mass="8791">FVASPSQCSFLCSPVQSSPFGAAHGRNGVNSPRIASPPLPFYLKHLATRGWTLKARRPRTWVKGPSQPMNLAVPSYIAGVTA</sequence>
<proteinExistence type="predicted"/>
<dbReference type="GeneID" id="94430851"/>
<reference evidence="1 2" key="1">
    <citation type="journal article" date="2017" name="Int. J. Parasitol.">
        <title>The genome of the protozoan parasite Cystoisospora suis and a reverse vaccinology approach to identify vaccine candidates.</title>
        <authorList>
            <person name="Palmieri N."/>
            <person name="Shrestha A."/>
            <person name="Ruttkowski B."/>
            <person name="Beck T."/>
            <person name="Vogl C."/>
            <person name="Tomley F."/>
            <person name="Blake D.P."/>
            <person name="Joachim A."/>
        </authorList>
    </citation>
    <scope>NUCLEOTIDE SEQUENCE [LARGE SCALE GENOMIC DNA]</scope>
    <source>
        <strain evidence="1 2">Wien I</strain>
    </source>
</reference>
<protein>
    <submittedName>
        <fullName evidence="1">Uncharacterized protein</fullName>
    </submittedName>
</protein>